<dbReference type="OrthoDB" id="9761789at2"/>
<organism evidence="2 3">
    <name type="scientific">Paenibacillus pectinilyticus</name>
    <dbReference type="NCBI Taxonomy" id="512399"/>
    <lineage>
        <taxon>Bacteria</taxon>
        <taxon>Bacillati</taxon>
        <taxon>Bacillota</taxon>
        <taxon>Bacilli</taxon>
        <taxon>Bacillales</taxon>
        <taxon>Paenibacillaceae</taxon>
        <taxon>Paenibacillus</taxon>
    </lineage>
</organism>
<dbReference type="RefSeq" id="WP_065853452.1">
    <property type="nucleotide sequence ID" value="NZ_LYPC01000022.1"/>
</dbReference>
<dbReference type="InterPro" id="IPR043750">
    <property type="entry name" value="DUF5695"/>
</dbReference>
<dbReference type="STRING" id="512399.A8709_17400"/>
<dbReference type="Gene3D" id="2.60.40.680">
    <property type="match status" value="1"/>
</dbReference>
<evidence type="ECO:0000259" key="1">
    <source>
        <dbReference type="PROSITE" id="PS51766"/>
    </source>
</evidence>
<dbReference type="Pfam" id="PF02368">
    <property type="entry name" value="Big_2"/>
    <property type="match status" value="1"/>
</dbReference>
<dbReference type="Pfam" id="PF18951">
    <property type="entry name" value="DUF5695"/>
    <property type="match status" value="2"/>
</dbReference>
<dbReference type="InterPro" id="IPR002102">
    <property type="entry name" value="Cohesin_dom"/>
</dbReference>
<dbReference type="Gene3D" id="1.10.1330.10">
    <property type="entry name" value="Dockerin domain"/>
    <property type="match status" value="1"/>
</dbReference>
<dbReference type="Pfam" id="PF07532">
    <property type="entry name" value="Big_4"/>
    <property type="match status" value="7"/>
</dbReference>
<dbReference type="SUPFAM" id="SSF49373">
    <property type="entry name" value="Invasin/intimin cell-adhesion fragments"/>
    <property type="match status" value="1"/>
</dbReference>
<dbReference type="SMART" id="SM00635">
    <property type="entry name" value="BID_2"/>
    <property type="match status" value="1"/>
</dbReference>
<gene>
    <name evidence="2" type="ORF">A8709_17400</name>
</gene>
<dbReference type="InterPro" id="IPR013320">
    <property type="entry name" value="ConA-like_dom_sf"/>
</dbReference>
<dbReference type="PANTHER" id="PTHR42535">
    <property type="entry name" value="OOKINETE PROTEIN, PUTATIVE-RELATED"/>
    <property type="match status" value="1"/>
</dbReference>
<dbReference type="Pfam" id="PF07554">
    <property type="entry name" value="FIVAR"/>
    <property type="match status" value="1"/>
</dbReference>
<dbReference type="GO" id="GO:0004553">
    <property type="term" value="F:hydrolase activity, hydrolyzing O-glycosyl compounds"/>
    <property type="evidence" value="ECO:0007669"/>
    <property type="project" value="InterPro"/>
</dbReference>
<dbReference type="Gene3D" id="2.60.40.1080">
    <property type="match status" value="1"/>
</dbReference>
<dbReference type="SUPFAM" id="SSF49384">
    <property type="entry name" value="Carbohydrate-binding domain"/>
    <property type="match status" value="1"/>
</dbReference>
<dbReference type="Gene3D" id="2.60.120.200">
    <property type="match status" value="2"/>
</dbReference>
<sequence length="2478" mass="260673">MDRKMFCDGQNMAVVNGRMRTTKLIAKTTTMLFLLTGLFLLVMIHFVSAATPTYTMSNNFFNIQIGPNGEINTLKLVNDAFPTNYVMNATSAPNQNTPDHEWMGELMFNYRLSDTSGAFSGGYTPALTNQSSDVRVINQDSTGVTVNYANSANAQGIKNFKVSEKYSLANDAFQWQITVKNPSSTQSLELGDFGLPLPFNEYWTVPSGTEIYETQVMHHSYVGNDGSYIYATRPSGIGSMLLMTPDTSTGAGFEYMDHWRVMEHPGSTWAQDQGGWANGLNVYYIHSNVIKSTNRGYLPNTSLVLAPGESKTYAFKFYSVADQLSMQKKLYDTGLIDVVSIPGMIFPTDMTAKVDLHTSQTIDSLDLPTGATMTFLNKVTDPNDGSTHNIYSLSLSQLGPNNVTVHYAGSKKTTLQFYAIEPVGSALQRHASFIVNNTQVNDSTKYYNKIFDDWIMDGKKKRTDYQNPGTNAAGWGDDWGWTHGEFLAEKQVYLPVPTEITAVDQYLETAIWGYLMRNHQTDFKINDWFTQTDTGSNYNRSFAYAHAWNTFFSMYKTEKLHPNAITYLHDRNTYLLRAYGIFVAGQGLSMSTGLMGEQTDMEIVQALTDEGFTAQAANAQSILKTKYNNFTKSKYPFGSEYNFDNTGEESVYTLAKANNNTAFMQLINSKTRADRGSQPLWYYYADPTTITGEAWWNFQYSVSLIDIAMDDWIKSNHSTNPEIDERLNYAAKLANLSVINSGQIDADPANIGTVAWTYQSEKGNYYQTGGFEPSNPKLHNNWRGMSGEADLGLFGEIRVLSSDITTDPIFGTICYGCELSDNGTSYTVTPKDGINQRLNLITKKIYMTLGQDQYSSATVDYVNKNNVHMTLNNVDLTAHNTKMTISGLTAGSYDVLVNNTKVSSFKQNAGQLTTATLILDAGATSDIVIQAGVTPPNTAPIVSAGTDSSITLPDPVTLNGTASDDGYPNGVLNTTWSVQSQPAGANVTIANPSALGTTAAVSTAGTYVFQLLADDGTLQSTSTVTITVNAAPAVPEVVANYKFNETSGTSASDSSGSGNTAALNGAGATFAAPTGNAFTGSSYVPGSNGNSVKLDGSTGFATLPANIVRNLNDFTISTWVNVKTNSNFARLFDFGTGTTKYMFFAPTNGTNSIFAITLAGNGAGGEQQLKGPVLTTGVWHHIAITHQGNTGKLYVDGSLANTNTSMTNAPSSMGGTANNWIGKSQYGDPLLNGQIDNFMIYSRALSDNEIDVLAGLPPATVITSITNPTSVTTAVNLAPVLPTTVSAKYDNGATQAVAVTWNPIDPASYAATGSFTVQGSVAGSALSPTLTINVAAINTIVTPNAVSTPVGTATVLPTAVTATLVGGGNLSVPVTWDPIVPTKYAVKGSFVVNGTVTGTSYVTQITVNVTSSIVSFVNPANVVTPVNVSPVSQFPSQVLANYSDGTSAMVNVTWGAVNAASYAIQNSNPVTITGTVTGTSLLANIKFTVSGAVPVSVNDVYVSTREHVQPTLPAVLDAVLTDSSIGSVSVTWNAIDPVTLTAGSTFTVIGHVAGSTTVTVTAHVTVTSTDAVVNPVAPIAISTQESVAPVFPQTTTLTYSDGTSSTVAVQWPVLPAQSYATATQFTVQGTVLGGLSEAQPIYVSAVVTVVPSTLVSIAPIYVSTTLGNAPSLPATVNGTYSNGTVKATSVTWNLDPTKYSNSTYTVTGTVAGSTVQAVANVGVPIPGLALWYKFNEAGGTTINDSSYNGSTGTLNNPATWTTGVFNATNPADRAITESNTYVTVPSNPNLQTKSMTTSFWIKRTGTVSTEAVVYWSKPSGNYASNGFYITFNGNLIVTLNGTTTFSNSSVTPASFALNTWTNVVVSWDDASKNGKIYVNGVLKSTTNLPSAALTVDGNAKWLGFNSPGYGGGYLNNMAFDDFRIYNSALDDASVAAIYNNSPVVASLTPVTATTTIGVQPVLPSVVSAVYQDGTNAQLPVVWNVIPAAQLAQAGTITVNGTVTGTSKLAVATVTVTKVPVTSIIVTGASNATTVVNGTTLQMSAGVLPVGASNPTVTWLVTNGTGSATIDANGLLTATGVGTVTVTAAATDGSGITGTLLITIEDIAVPLPTAADIAAGITSIAAPAKDATSVTLPSVPDGYSLTVKISDHLAVIQLDGTINPPSDETTVNLILEVTRTSDNTKAVTNSLPVIVPAKTVVAVPTATLSVTGAVYPGQSFDLTYGLSSISSIVSDGIYAEDLTVNYDPAQLQLSAVTSLMDGIFVAQSGTPGHIRILSASEGGTHALTNSNSGAILKLSFQANPSAQSASSIVSLSNVIVSDSHGVETQVQGATSSVQITVVDKSALTTLIASAQAKYNAAVEGSNPGQYPVGSKAALQAAIAKAQMVVDNTTATPEQVTQAAIDLNASTQSFLASINVALPGDLNGDSKFSIGDLAIVASHYGETSSDPNWLASADMNHDGVIDIIDLAAVAHNLVVQ</sequence>
<accession>A0A1C0ZZ64</accession>
<dbReference type="CDD" id="cd08547">
    <property type="entry name" value="Type_II_cohesin"/>
    <property type="match status" value="1"/>
</dbReference>
<dbReference type="InterPro" id="IPR011081">
    <property type="entry name" value="Big_4"/>
</dbReference>
<dbReference type="Gene3D" id="2.60.40.10">
    <property type="entry name" value="Immunoglobulins"/>
    <property type="match status" value="1"/>
</dbReference>
<feature type="domain" description="Dockerin" evidence="1">
    <location>
        <begin position="2417"/>
        <end position="2478"/>
    </location>
</feature>
<dbReference type="InterPro" id="IPR008965">
    <property type="entry name" value="CBM2/CBM3_carb-bd_dom_sf"/>
</dbReference>
<dbReference type="Pfam" id="PF00963">
    <property type="entry name" value="Cohesin"/>
    <property type="match status" value="1"/>
</dbReference>
<dbReference type="GO" id="GO:0030246">
    <property type="term" value="F:carbohydrate binding"/>
    <property type="evidence" value="ECO:0007669"/>
    <property type="project" value="InterPro"/>
</dbReference>
<dbReference type="EMBL" id="LYPC01000022">
    <property type="protein sequence ID" value="OCT13389.1"/>
    <property type="molecule type" value="Genomic_DNA"/>
</dbReference>
<dbReference type="InterPro" id="IPR036439">
    <property type="entry name" value="Dockerin_dom_sf"/>
</dbReference>
<dbReference type="InterPro" id="IPR018247">
    <property type="entry name" value="EF_Hand_1_Ca_BS"/>
</dbReference>
<dbReference type="CDD" id="cd14254">
    <property type="entry name" value="Dockerin_II"/>
    <property type="match status" value="1"/>
</dbReference>
<reference evidence="3" key="1">
    <citation type="submission" date="2016-05" db="EMBL/GenBank/DDBJ databases">
        <title>Paenibacillus oryzae. sp. nov., isolated from the rice root.</title>
        <authorList>
            <person name="Zhang J."/>
            <person name="Zhang X."/>
        </authorList>
    </citation>
    <scope>NUCLEOTIDE SEQUENCE [LARGE SCALE GENOMIC DNA]</scope>
    <source>
        <strain evidence="3">KCTC13222</strain>
    </source>
</reference>
<dbReference type="SUPFAM" id="SSF63446">
    <property type="entry name" value="Type I dockerin domain"/>
    <property type="match status" value="1"/>
</dbReference>
<keyword evidence="3" id="KW-1185">Reference proteome</keyword>
<dbReference type="InterPro" id="IPR016134">
    <property type="entry name" value="Dockerin_dom"/>
</dbReference>
<evidence type="ECO:0000313" key="2">
    <source>
        <dbReference type="EMBL" id="OCT13389.1"/>
    </source>
</evidence>
<dbReference type="Pfam" id="PF00404">
    <property type="entry name" value="Dockerin_1"/>
    <property type="match status" value="1"/>
</dbReference>
<name>A0A1C0ZZ64_9BACL</name>
<dbReference type="PANTHER" id="PTHR42535:SF2">
    <property type="entry name" value="CHROMOSOME UNDETERMINED SCAFFOLD_146, WHOLE GENOME SHOTGUN SEQUENCE"/>
    <property type="match status" value="1"/>
</dbReference>
<dbReference type="SUPFAM" id="SSF49899">
    <property type="entry name" value="Concanavalin A-like lectins/glucanases"/>
    <property type="match status" value="2"/>
</dbReference>
<dbReference type="InterPro" id="IPR013783">
    <property type="entry name" value="Ig-like_fold"/>
</dbReference>
<dbReference type="Proteomes" id="UP000093309">
    <property type="component" value="Unassembled WGS sequence"/>
</dbReference>
<dbReference type="InterPro" id="IPR008964">
    <property type="entry name" value="Invasin/intimin_cell_adhesion"/>
</dbReference>
<comment type="caution">
    <text evidence="2">The sequence shown here is derived from an EMBL/GenBank/DDBJ whole genome shotgun (WGS) entry which is preliminary data.</text>
</comment>
<protein>
    <recommendedName>
        <fullName evidence="1">Dockerin domain-containing protein</fullName>
    </recommendedName>
</protein>
<proteinExistence type="predicted"/>
<dbReference type="Gene3D" id="1.20.1270.90">
    <property type="entry name" value="AF1782-like"/>
    <property type="match status" value="1"/>
</dbReference>
<dbReference type="GO" id="GO:0000272">
    <property type="term" value="P:polysaccharide catabolic process"/>
    <property type="evidence" value="ECO:0007669"/>
    <property type="project" value="InterPro"/>
</dbReference>
<dbReference type="Pfam" id="PF13385">
    <property type="entry name" value="Laminin_G_3"/>
    <property type="match status" value="2"/>
</dbReference>
<dbReference type="InterPro" id="IPR003343">
    <property type="entry name" value="Big_2"/>
</dbReference>
<dbReference type="InterPro" id="IPR002105">
    <property type="entry name" value="Dockerin_1_rpt"/>
</dbReference>
<dbReference type="PROSITE" id="PS00018">
    <property type="entry name" value="EF_HAND_1"/>
    <property type="match status" value="1"/>
</dbReference>
<dbReference type="PROSITE" id="PS51766">
    <property type="entry name" value="DOCKERIN"/>
    <property type="match status" value="1"/>
</dbReference>
<evidence type="ECO:0000313" key="3">
    <source>
        <dbReference type="Proteomes" id="UP000093309"/>
    </source>
</evidence>